<sequence length="173" mass="20274">MKFIREVLLLLVTIIVLRSSIAFAREFGNSNHVKTATFYTKEFELELGKVARESFFDAEFPRGHIGIKNFQVELVDEHRNPIPLYEAYLHHYFVLKYFENVTMAHHANENDPIYELPDPFRVEVGMHPEDVPKEYDEKKWLFDILAIDTVVHKTKKVALNADATFTMSQVNTW</sequence>
<dbReference type="EMBL" id="JASCZI010211643">
    <property type="protein sequence ID" value="MED6195468.1"/>
    <property type="molecule type" value="Genomic_DNA"/>
</dbReference>
<dbReference type="InterPro" id="IPR011692">
    <property type="entry name" value="Stress_up-reg_Nod19"/>
</dbReference>
<evidence type="ECO:0000256" key="1">
    <source>
        <dbReference type="SAM" id="SignalP"/>
    </source>
</evidence>
<protein>
    <submittedName>
        <fullName evidence="2">Uncharacterized protein</fullName>
    </submittedName>
</protein>
<reference evidence="2 3" key="1">
    <citation type="journal article" date="2023" name="Plants (Basel)">
        <title>Bridging the Gap: Combining Genomics and Transcriptomics Approaches to Understand Stylosanthes scabra, an Orphan Legume from the Brazilian Caatinga.</title>
        <authorList>
            <person name="Ferreira-Neto J.R.C."/>
            <person name="da Silva M.D."/>
            <person name="Binneck E."/>
            <person name="de Melo N.F."/>
            <person name="da Silva R.H."/>
            <person name="de Melo A.L.T.M."/>
            <person name="Pandolfi V."/>
            <person name="Bustamante F.O."/>
            <person name="Brasileiro-Vidal A.C."/>
            <person name="Benko-Iseppon A.M."/>
        </authorList>
    </citation>
    <scope>NUCLEOTIDE SEQUENCE [LARGE SCALE GENOMIC DNA]</scope>
    <source>
        <tissue evidence="2">Leaves</tissue>
    </source>
</reference>
<evidence type="ECO:0000313" key="2">
    <source>
        <dbReference type="EMBL" id="MED6195468.1"/>
    </source>
</evidence>
<feature type="chain" id="PRO_5046591121" evidence="1">
    <location>
        <begin position="25"/>
        <end position="173"/>
    </location>
</feature>
<name>A0ABU6XFF5_9FABA</name>
<proteinExistence type="predicted"/>
<dbReference type="Proteomes" id="UP001341840">
    <property type="component" value="Unassembled WGS sequence"/>
</dbReference>
<dbReference type="PANTHER" id="PTHR33390">
    <property type="entry name" value="STRESS UP-REGULATED NOD 19 PROTEIN"/>
    <property type="match status" value="1"/>
</dbReference>
<keyword evidence="3" id="KW-1185">Reference proteome</keyword>
<organism evidence="2 3">
    <name type="scientific">Stylosanthes scabra</name>
    <dbReference type="NCBI Taxonomy" id="79078"/>
    <lineage>
        <taxon>Eukaryota</taxon>
        <taxon>Viridiplantae</taxon>
        <taxon>Streptophyta</taxon>
        <taxon>Embryophyta</taxon>
        <taxon>Tracheophyta</taxon>
        <taxon>Spermatophyta</taxon>
        <taxon>Magnoliopsida</taxon>
        <taxon>eudicotyledons</taxon>
        <taxon>Gunneridae</taxon>
        <taxon>Pentapetalae</taxon>
        <taxon>rosids</taxon>
        <taxon>fabids</taxon>
        <taxon>Fabales</taxon>
        <taxon>Fabaceae</taxon>
        <taxon>Papilionoideae</taxon>
        <taxon>50 kb inversion clade</taxon>
        <taxon>dalbergioids sensu lato</taxon>
        <taxon>Dalbergieae</taxon>
        <taxon>Pterocarpus clade</taxon>
        <taxon>Stylosanthes</taxon>
    </lineage>
</organism>
<dbReference type="PANTHER" id="PTHR33390:SF4">
    <property type="entry name" value="STRESS UP-REGULATED NOD 19-RELATED"/>
    <property type="match status" value="1"/>
</dbReference>
<comment type="caution">
    <text evidence="2">The sequence shown here is derived from an EMBL/GenBank/DDBJ whole genome shotgun (WGS) entry which is preliminary data.</text>
</comment>
<gene>
    <name evidence="2" type="ORF">PIB30_038072</name>
</gene>
<keyword evidence="1" id="KW-0732">Signal</keyword>
<dbReference type="Pfam" id="PF07712">
    <property type="entry name" value="SURNod19"/>
    <property type="match status" value="1"/>
</dbReference>
<evidence type="ECO:0000313" key="3">
    <source>
        <dbReference type="Proteomes" id="UP001341840"/>
    </source>
</evidence>
<accession>A0ABU6XFF5</accession>
<feature type="signal peptide" evidence="1">
    <location>
        <begin position="1"/>
        <end position="24"/>
    </location>
</feature>